<organism evidence="1 2">
    <name type="scientific">Nesidiocoris tenuis</name>
    <dbReference type="NCBI Taxonomy" id="355587"/>
    <lineage>
        <taxon>Eukaryota</taxon>
        <taxon>Metazoa</taxon>
        <taxon>Ecdysozoa</taxon>
        <taxon>Arthropoda</taxon>
        <taxon>Hexapoda</taxon>
        <taxon>Insecta</taxon>
        <taxon>Pterygota</taxon>
        <taxon>Neoptera</taxon>
        <taxon>Paraneoptera</taxon>
        <taxon>Hemiptera</taxon>
        <taxon>Heteroptera</taxon>
        <taxon>Panheteroptera</taxon>
        <taxon>Cimicomorpha</taxon>
        <taxon>Miridae</taxon>
        <taxon>Dicyphina</taxon>
        <taxon>Nesidiocoris</taxon>
    </lineage>
</organism>
<evidence type="ECO:0000313" key="1">
    <source>
        <dbReference type="EMBL" id="CAB0008392.1"/>
    </source>
</evidence>
<dbReference type="AlphaFoldDB" id="A0A6H5GZE2"/>
<protein>
    <submittedName>
        <fullName evidence="1">Uncharacterized protein</fullName>
    </submittedName>
</protein>
<dbReference type="Proteomes" id="UP000479000">
    <property type="component" value="Unassembled WGS sequence"/>
</dbReference>
<keyword evidence="2" id="KW-1185">Reference proteome</keyword>
<evidence type="ECO:0000313" key="2">
    <source>
        <dbReference type="Proteomes" id="UP000479000"/>
    </source>
</evidence>
<reference evidence="1 2" key="1">
    <citation type="submission" date="2020-02" db="EMBL/GenBank/DDBJ databases">
        <authorList>
            <person name="Ferguson B K."/>
        </authorList>
    </citation>
    <scope>NUCLEOTIDE SEQUENCE [LARGE SCALE GENOMIC DNA]</scope>
</reference>
<proteinExistence type="predicted"/>
<sequence>MVTVKEGPIHWLQFNREVSPATRIGRQPRFRTGDPEWKRPGVPLRNLKRVESFQPQQFSRYKIGSTRSVGHFQDISPMAALMARIRHEIDVLVEVLFLQFSVVRSEQRPSGSPAHPLQLGWLRSPFTFQNSPEILQPIRRLQRERSLREHVVFQNAEDGSVGRIVLRVAPVWNSNDLSLQIVWQVLQSTSESVADSHIRKKIGRFSIGVSPVAKPFVSNERWMPRRDNHHVSFFHYVCRGRRNSSTHIYCCSPRLVFSKSSLVRFSSNSEKPDIGTVQSKVLIFQRTNVPIFTTQFYKDSDSRINPVMVHGAEKSRLVLSLQQCR</sequence>
<gene>
    <name evidence="1" type="ORF">NTEN_LOCUS13638</name>
</gene>
<accession>A0A6H5GZE2</accession>
<dbReference type="EMBL" id="CADCXU010020445">
    <property type="protein sequence ID" value="CAB0008392.1"/>
    <property type="molecule type" value="Genomic_DNA"/>
</dbReference>
<name>A0A6H5GZE2_9HEMI</name>